<organism evidence="2 3">
    <name type="scientific">Fusarium equiseti</name>
    <name type="common">Fusarium scirpi</name>
    <dbReference type="NCBI Taxonomy" id="61235"/>
    <lineage>
        <taxon>Eukaryota</taxon>
        <taxon>Fungi</taxon>
        <taxon>Dikarya</taxon>
        <taxon>Ascomycota</taxon>
        <taxon>Pezizomycotina</taxon>
        <taxon>Sordariomycetes</taxon>
        <taxon>Hypocreomycetidae</taxon>
        <taxon>Hypocreales</taxon>
        <taxon>Nectriaceae</taxon>
        <taxon>Fusarium</taxon>
        <taxon>Fusarium incarnatum-equiseti species complex</taxon>
    </lineage>
</organism>
<sequence>MAAINREALTGPPFSEAFQLFNLTAQTATPQRLPGYPRISRQNQPKLLSFLEKEYCSKDLDIVAKKLWWMSTQNHANISPRHRQAVKGRNIVVTQDPKLHLVWIQDRIFVKPLPKYLTSHAFWQQHLSPNGDPRQERIRKAALGFLGTWFYLIQSKYDFNLAQDISRCLIPSGVTWEEFCDFSSDFPEISDKNVSQRYAYGEIRLTRLNLYAPLILGKSKFQRVEHQYGAYFAHFYGPILFIVAMVSTILSGLQVAIAVQQEHPGRNSPGIQDAGLWFSVVIILFVCAIILALFTVLVYKIAREWRFAIRDRVRILEEGKGSEITMRE</sequence>
<dbReference type="PANTHER" id="PTHR34414">
    <property type="entry name" value="HET DOMAIN-CONTAINING PROTEIN-RELATED"/>
    <property type="match status" value="1"/>
</dbReference>
<dbReference type="EMBL" id="JAOQBH010000019">
    <property type="protein sequence ID" value="KAJ4122724.1"/>
    <property type="molecule type" value="Genomic_DNA"/>
</dbReference>
<dbReference type="Pfam" id="PF20246">
    <property type="entry name" value="DUF6601"/>
    <property type="match status" value="1"/>
</dbReference>
<name>A0ABQ8R1I5_FUSEQ</name>
<keyword evidence="3" id="KW-1185">Reference proteome</keyword>
<evidence type="ECO:0008006" key="4">
    <source>
        <dbReference type="Google" id="ProtNLM"/>
    </source>
</evidence>
<evidence type="ECO:0000313" key="2">
    <source>
        <dbReference type="EMBL" id="KAJ4122724.1"/>
    </source>
</evidence>
<keyword evidence="1" id="KW-0812">Transmembrane</keyword>
<keyword evidence="1" id="KW-1133">Transmembrane helix</keyword>
<dbReference type="PANTHER" id="PTHR34414:SF1">
    <property type="entry name" value="SUBTILISIN-LIKE SERINE PROTEASE"/>
    <property type="match status" value="1"/>
</dbReference>
<keyword evidence="1" id="KW-0472">Membrane</keyword>
<reference evidence="2" key="1">
    <citation type="submission" date="2022-09" db="EMBL/GenBank/DDBJ databases">
        <title>Fusarium specimens isolated from Avocado Roots.</title>
        <authorList>
            <person name="Stajich J."/>
            <person name="Roper C."/>
            <person name="Heimlech-Rivalta G."/>
        </authorList>
    </citation>
    <scope>NUCLEOTIDE SEQUENCE</scope>
    <source>
        <strain evidence="2">CF00095</strain>
    </source>
</reference>
<evidence type="ECO:0000313" key="3">
    <source>
        <dbReference type="Proteomes" id="UP001152024"/>
    </source>
</evidence>
<protein>
    <recommendedName>
        <fullName evidence="4">Subtilisin-like serine protease</fullName>
    </recommendedName>
</protein>
<accession>A0ABQ8R1I5</accession>
<evidence type="ECO:0000256" key="1">
    <source>
        <dbReference type="SAM" id="Phobius"/>
    </source>
</evidence>
<feature type="transmembrane region" description="Helical" evidence="1">
    <location>
        <begin position="228"/>
        <end position="257"/>
    </location>
</feature>
<dbReference type="Proteomes" id="UP001152024">
    <property type="component" value="Unassembled WGS sequence"/>
</dbReference>
<feature type="transmembrane region" description="Helical" evidence="1">
    <location>
        <begin position="277"/>
        <end position="302"/>
    </location>
</feature>
<gene>
    <name evidence="2" type="ORF">NW768_010165</name>
</gene>
<proteinExistence type="predicted"/>
<comment type="caution">
    <text evidence="2">The sequence shown here is derived from an EMBL/GenBank/DDBJ whole genome shotgun (WGS) entry which is preliminary data.</text>
</comment>
<dbReference type="InterPro" id="IPR046536">
    <property type="entry name" value="DUF6601"/>
</dbReference>